<protein>
    <submittedName>
        <fullName evidence="2">Uncharacterized protein</fullName>
    </submittedName>
</protein>
<keyword evidence="3" id="KW-1185">Reference proteome</keyword>
<dbReference type="AlphaFoldDB" id="A0A7Y0EDZ7"/>
<evidence type="ECO:0000313" key="2">
    <source>
        <dbReference type="EMBL" id="NMM61734.1"/>
    </source>
</evidence>
<name>A0A7Y0EDZ7_9CLOT</name>
<keyword evidence="1" id="KW-1133">Transmembrane helix</keyword>
<dbReference type="RefSeq" id="WP_169296342.1">
    <property type="nucleotide sequence ID" value="NZ_JABBNI010000007.1"/>
</dbReference>
<dbReference type="Proteomes" id="UP000537131">
    <property type="component" value="Unassembled WGS sequence"/>
</dbReference>
<comment type="caution">
    <text evidence="2">The sequence shown here is derived from an EMBL/GenBank/DDBJ whole genome shotgun (WGS) entry which is preliminary data.</text>
</comment>
<keyword evidence="1" id="KW-0472">Membrane</keyword>
<feature type="transmembrane region" description="Helical" evidence="1">
    <location>
        <begin position="30"/>
        <end position="49"/>
    </location>
</feature>
<proteinExistence type="predicted"/>
<keyword evidence="1" id="KW-0812">Transmembrane</keyword>
<sequence length="68" mass="7794">MIIIIMLIFIAIVSFDVPELLKVKKKAKVLAIYFVFTIINVWLSVLIVLDKAPLSPSIFIEKVVKFIF</sequence>
<evidence type="ECO:0000256" key="1">
    <source>
        <dbReference type="SAM" id="Phobius"/>
    </source>
</evidence>
<evidence type="ECO:0000313" key="3">
    <source>
        <dbReference type="Proteomes" id="UP000537131"/>
    </source>
</evidence>
<gene>
    <name evidence="2" type="ORF">HBE96_03315</name>
</gene>
<accession>A0A7Y0EDZ7</accession>
<reference evidence="2 3" key="2">
    <citation type="submission" date="2020-06" db="EMBL/GenBank/DDBJ databases">
        <title>Complete Genome Sequence of Clostridium muelleri sp. nov. P21T, an Acid-Alcohol Producing Acetogen Isolated from Old Hay.</title>
        <authorList>
            <person name="Duncan K.E."/>
            <person name="Tanner R.S."/>
        </authorList>
    </citation>
    <scope>NUCLEOTIDE SEQUENCE [LARGE SCALE GENOMIC DNA]</scope>
    <source>
        <strain evidence="2 3">P21</strain>
    </source>
</reference>
<reference evidence="2 3" key="1">
    <citation type="submission" date="2020-04" db="EMBL/GenBank/DDBJ databases">
        <authorList>
            <person name="Doyle D.A."/>
        </authorList>
    </citation>
    <scope>NUCLEOTIDE SEQUENCE [LARGE SCALE GENOMIC DNA]</scope>
    <source>
        <strain evidence="2 3">P21</strain>
    </source>
</reference>
<organism evidence="2 3">
    <name type="scientific">Clostridium muellerianum</name>
    <dbReference type="NCBI Taxonomy" id="2716538"/>
    <lineage>
        <taxon>Bacteria</taxon>
        <taxon>Bacillati</taxon>
        <taxon>Bacillota</taxon>
        <taxon>Clostridia</taxon>
        <taxon>Eubacteriales</taxon>
        <taxon>Clostridiaceae</taxon>
        <taxon>Clostridium</taxon>
    </lineage>
</organism>
<dbReference type="EMBL" id="JABBNI010000007">
    <property type="protein sequence ID" value="NMM61734.1"/>
    <property type="molecule type" value="Genomic_DNA"/>
</dbReference>